<feature type="non-terminal residue" evidence="1">
    <location>
        <position position="125"/>
    </location>
</feature>
<evidence type="ECO:0000313" key="1">
    <source>
        <dbReference type="EMBL" id="KHN82030.1"/>
    </source>
</evidence>
<dbReference type="AlphaFoldDB" id="A0A0B2VLW7"/>
<proteinExistence type="predicted"/>
<comment type="caution">
    <text evidence="1">The sequence shown here is derived from an EMBL/GenBank/DDBJ whole genome shotgun (WGS) entry which is preliminary data.</text>
</comment>
<name>A0A0B2VLW7_TOXCA</name>
<reference evidence="1 2" key="1">
    <citation type="submission" date="2014-11" db="EMBL/GenBank/DDBJ databases">
        <title>Genetic blueprint of the zoonotic pathogen Toxocara canis.</title>
        <authorList>
            <person name="Zhu X.-Q."/>
            <person name="Korhonen P.K."/>
            <person name="Cai H."/>
            <person name="Young N.D."/>
            <person name="Nejsum P."/>
            <person name="von Samson-Himmelstjerna G."/>
            <person name="Boag P.R."/>
            <person name="Tan P."/>
            <person name="Li Q."/>
            <person name="Min J."/>
            <person name="Yang Y."/>
            <person name="Wang X."/>
            <person name="Fang X."/>
            <person name="Hall R.S."/>
            <person name="Hofmann A."/>
            <person name="Sternberg P.W."/>
            <person name="Jex A.R."/>
            <person name="Gasser R.B."/>
        </authorList>
    </citation>
    <scope>NUCLEOTIDE SEQUENCE [LARGE SCALE GENOMIC DNA]</scope>
    <source>
        <strain evidence="1">PN_DK_2014</strain>
    </source>
</reference>
<organism evidence="1 2">
    <name type="scientific">Toxocara canis</name>
    <name type="common">Canine roundworm</name>
    <dbReference type="NCBI Taxonomy" id="6265"/>
    <lineage>
        <taxon>Eukaryota</taxon>
        <taxon>Metazoa</taxon>
        <taxon>Ecdysozoa</taxon>
        <taxon>Nematoda</taxon>
        <taxon>Chromadorea</taxon>
        <taxon>Rhabditida</taxon>
        <taxon>Spirurina</taxon>
        <taxon>Ascaridomorpha</taxon>
        <taxon>Ascaridoidea</taxon>
        <taxon>Toxocaridae</taxon>
        <taxon>Toxocara</taxon>
    </lineage>
</organism>
<gene>
    <name evidence="1" type="ORF">Tcan_00548</name>
</gene>
<dbReference type="Proteomes" id="UP000031036">
    <property type="component" value="Unassembled WGS sequence"/>
</dbReference>
<dbReference type="EMBL" id="JPKZ01001429">
    <property type="protein sequence ID" value="KHN82030.1"/>
    <property type="molecule type" value="Genomic_DNA"/>
</dbReference>
<keyword evidence="2" id="KW-1185">Reference proteome</keyword>
<sequence>MCIGTYNIIRFNLLLIAAHGNFRTLELAMKPIQKATTTDIDAFVMKHILGLLIQRAQDINSLERIYSFPFPPRILQILRKYHVGGSTRIPTSKEVDIQVNVIHKTTFLNQKKVKLSSTPQIARFD</sequence>
<accession>A0A0B2VLW7</accession>
<evidence type="ECO:0000313" key="2">
    <source>
        <dbReference type="Proteomes" id="UP000031036"/>
    </source>
</evidence>
<protein>
    <submittedName>
        <fullName evidence="1">Uncharacterized protein</fullName>
    </submittedName>
</protein>